<evidence type="ECO:0000256" key="3">
    <source>
        <dbReference type="ARBA" id="ARBA00022989"/>
    </source>
</evidence>
<feature type="transmembrane region" description="Helical" evidence="6">
    <location>
        <begin position="12"/>
        <end position="35"/>
    </location>
</feature>
<dbReference type="Proteomes" id="UP000046393">
    <property type="component" value="Unplaced"/>
</dbReference>
<evidence type="ECO:0000313" key="8">
    <source>
        <dbReference type="WBParaSite" id="SMUV_0000765501-mRNA-1"/>
    </source>
</evidence>
<dbReference type="GO" id="GO:0005886">
    <property type="term" value="C:plasma membrane"/>
    <property type="evidence" value="ECO:0007669"/>
    <property type="project" value="TreeGrafter"/>
</dbReference>
<dbReference type="PANTHER" id="PTHR10671:SF96">
    <property type="entry name" value="CLC-LIKE PROTEIN 5"/>
    <property type="match status" value="1"/>
</dbReference>
<feature type="transmembrane region" description="Helical" evidence="6">
    <location>
        <begin position="163"/>
        <end position="189"/>
    </location>
</feature>
<dbReference type="Pfam" id="PF07062">
    <property type="entry name" value="Clc-like"/>
    <property type="match status" value="2"/>
</dbReference>
<comment type="similarity">
    <text evidence="5">Belongs to the Clc family.</text>
</comment>
<dbReference type="WBParaSite" id="SMUV_0000765501-mRNA-1">
    <property type="protein sequence ID" value="SMUV_0000765501-mRNA-1"/>
    <property type="gene ID" value="SMUV_0000765501"/>
</dbReference>
<evidence type="ECO:0000256" key="2">
    <source>
        <dbReference type="ARBA" id="ARBA00022692"/>
    </source>
</evidence>
<keyword evidence="2 6" id="KW-0812">Transmembrane</keyword>
<accession>A0A0N5AS97</accession>
<keyword evidence="4 6" id="KW-0472">Membrane</keyword>
<keyword evidence="3 6" id="KW-1133">Transmembrane helix</keyword>
<dbReference type="FunFam" id="1.20.140.150:FF:000042">
    <property type="entry name" value="Clc-like protein 2"/>
    <property type="match status" value="1"/>
</dbReference>
<dbReference type="InterPro" id="IPR050579">
    <property type="entry name" value="PMP-22/EMP/MP20-like"/>
</dbReference>
<feature type="transmembrane region" description="Helical" evidence="6">
    <location>
        <begin position="104"/>
        <end position="137"/>
    </location>
</feature>
<dbReference type="PANTHER" id="PTHR10671">
    <property type="entry name" value="EPITHELIAL MEMBRANE PROTEIN-RELATED"/>
    <property type="match status" value="1"/>
</dbReference>
<evidence type="ECO:0000256" key="6">
    <source>
        <dbReference type="SAM" id="Phobius"/>
    </source>
</evidence>
<reference evidence="8" key="1">
    <citation type="submission" date="2017-02" db="UniProtKB">
        <authorList>
            <consortium name="WormBaseParasite"/>
        </authorList>
    </citation>
    <scope>IDENTIFICATION</scope>
</reference>
<dbReference type="AlphaFoldDB" id="A0A0N5AS97"/>
<evidence type="ECO:0000313" key="7">
    <source>
        <dbReference type="Proteomes" id="UP000046393"/>
    </source>
</evidence>
<name>A0A0N5AS97_9BILA</name>
<organism evidence="7 8">
    <name type="scientific">Syphacia muris</name>
    <dbReference type="NCBI Taxonomy" id="451379"/>
    <lineage>
        <taxon>Eukaryota</taxon>
        <taxon>Metazoa</taxon>
        <taxon>Ecdysozoa</taxon>
        <taxon>Nematoda</taxon>
        <taxon>Chromadorea</taxon>
        <taxon>Rhabditida</taxon>
        <taxon>Spirurina</taxon>
        <taxon>Oxyuridomorpha</taxon>
        <taxon>Oxyuroidea</taxon>
        <taxon>Oxyuridae</taxon>
        <taxon>Syphacia</taxon>
    </lineage>
</organism>
<proteinExistence type="inferred from homology"/>
<sequence length="238" mass="27374">MEINLKNRITRTQLASLGLLCFSVLLMFISTLTPAWQVANDLDANQFIQSGLWIYCPGSAQCWYIFNDDSVNFYEKTKVCRFFLLGDCRKKLVRTPYFFSWHKAVFAIMLIAIFFGSMSAVVLGIILLLSIGLAVFVTNAEMLESKYYIGVKQTFRKEYGYSFYLSATAILFLLFSLLGGVTLVTYVFLAREKLEHSALPGVEEDELEWKRRNFIERMQVSLDLILITTILVCFYIKV</sequence>
<dbReference type="Gene3D" id="1.20.140.150">
    <property type="match status" value="1"/>
</dbReference>
<protein>
    <submittedName>
        <fullName evidence="8">C-type lectin domain-containing protein</fullName>
    </submittedName>
</protein>
<dbReference type="InterPro" id="IPR010761">
    <property type="entry name" value="Clc_prot-like"/>
</dbReference>
<comment type="subcellular location">
    <subcellularLocation>
        <location evidence="1">Membrane</location>
        <topology evidence="1">Multi-pass membrane protein</topology>
    </subcellularLocation>
</comment>
<evidence type="ECO:0000256" key="4">
    <source>
        <dbReference type="ARBA" id="ARBA00023136"/>
    </source>
</evidence>
<feature type="transmembrane region" description="Helical" evidence="6">
    <location>
        <begin position="220"/>
        <end position="237"/>
    </location>
</feature>
<evidence type="ECO:0000256" key="1">
    <source>
        <dbReference type="ARBA" id="ARBA00004141"/>
    </source>
</evidence>
<evidence type="ECO:0000256" key="5">
    <source>
        <dbReference type="ARBA" id="ARBA00060861"/>
    </source>
</evidence>
<keyword evidence="7" id="KW-1185">Reference proteome</keyword>